<dbReference type="InterPro" id="IPR022761">
    <property type="entry name" value="Fumarate_lyase_N"/>
</dbReference>
<dbReference type="PROSITE" id="PS00163">
    <property type="entry name" value="FUMARATE_LYASES"/>
    <property type="match status" value="1"/>
</dbReference>
<dbReference type="HOGENOM" id="CLU_027272_2_3_9"/>
<dbReference type="InterPro" id="IPR000362">
    <property type="entry name" value="Fumarate_lyase_fam"/>
</dbReference>
<evidence type="ECO:0000313" key="10">
    <source>
        <dbReference type="Proteomes" id="UP000002294"/>
    </source>
</evidence>
<dbReference type="OrthoDB" id="9769623at2"/>
<dbReference type="InterPro" id="IPR020557">
    <property type="entry name" value="Fumarate_lyase_CS"/>
</dbReference>
<dbReference type="InterPro" id="IPR029419">
    <property type="entry name" value="Arg_succ_lyase_C"/>
</dbReference>
<gene>
    <name evidence="6" type="primary">argH</name>
    <name evidence="9" type="ordered locus">Apre_0488</name>
</gene>
<name>C7RGC4_ANAPD</name>
<dbReference type="AlphaFoldDB" id="C7RGC4"/>
<dbReference type="Gene3D" id="1.10.275.10">
    <property type="entry name" value="Fumarase/aspartase (N-terminal domain)"/>
    <property type="match status" value="1"/>
</dbReference>
<dbReference type="Pfam" id="PF14698">
    <property type="entry name" value="ASL_C2"/>
    <property type="match status" value="1"/>
</dbReference>
<dbReference type="FunFam" id="1.10.40.30:FF:000001">
    <property type="entry name" value="Argininosuccinate lyase"/>
    <property type="match status" value="1"/>
</dbReference>
<evidence type="ECO:0000256" key="2">
    <source>
        <dbReference type="ARBA" id="ARBA00012338"/>
    </source>
</evidence>
<evidence type="ECO:0000256" key="5">
    <source>
        <dbReference type="ARBA" id="ARBA00023239"/>
    </source>
</evidence>
<evidence type="ECO:0000256" key="6">
    <source>
        <dbReference type="HAMAP-Rule" id="MF_00006"/>
    </source>
</evidence>
<comment type="pathway">
    <text evidence="1 6">Amino-acid biosynthesis; L-arginine biosynthesis; L-arginine from L-ornithine and carbamoyl phosphate: step 3/3.</text>
</comment>
<feature type="domain" description="Argininosuccinate lyase C-terminal" evidence="8">
    <location>
        <begin position="363"/>
        <end position="431"/>
    </location>
</feature>
<dbReference type="RefSeq" id="WP_015777446.1">
    <property type="nucleotide sequence ID" value="NC_013171.1"/>
</dbReference>
<dbReference type="PRINTS" id="PR00145">
    <property type="entry name" value="ARGSUCLYASE"/>
</dbReference>
<dbReference type="InterPro" id="IPR008948">
    <property type="entry name" value="L-Aspartase-like"/>
</dbReference>
<dbReference type="CDD" id="cd01359">
    <property type="entry name" value="Argininosuccinate_lyase"/>
    <property type="match status" value="1"/>
</dbReference>
<dbReference type="FunFam" id="1.10.275.10:FF:000002">
    <property type="entry name" value="Argininosuccinate lyase"/>
    <property type="match status" value="1"/>
</dbReference>
<evidence type="ECO:0000256" key="1">
    <source>
        <dbReference type="ARBA" id="ARBA00004941"/>
    </source>
</evidence>
<keyword evidence="3 6" id="KW-0055">Arginine biosynthesis</keyword>
<dbReference type="HAMAP" id="MF_00006">
    <property type="entry name" value="Arg_succ_lyase"/>
    <property type="match status" value="1"/>
</dbReference>
<evidence type="ECO:0000313" key="9">
    <source>
        <dbReference type="EMBL" id="ACV28535.1"/>
    </source>
</evidence>
<keyword evidence="10" id="KW-1185">Reference proteome</keyword>
<feature type="domain" description="Fumarate lyase N-terminal" evidence="7">
    <location>
        <begin position="8"/>
        <end position="298"/>
    </location>
</feature>
<comment type="subcellular location">
    <subcellularLocation>
        <location evidence="6">Cytoplasm</location>
    </subcellularLocation>
</comment>
<protein>
    <recommendedName>
        <fullName evidence="2 6">Argininosuccinate lyase</fullName>
        <shortName evidence="6">ASAL</shortName>
        <ecNumber evidence="2 6">4.3.2.1</ecNumber>
    </recommendedName>
    <alternativeName>
        <fullName evidence="6">Arginosuccinase</fullName>
    </alternativeName>
</protein>
<evidence type="ECO:0000259" key="7">
    <source>
        <dbReference type="Pfam" id="PF00206"/>
    </source>
</evidence>
<dbReference type="FunFam" id="1.20.200.10:FF:000015">
    <property type="entry name" value="argininosuccinate lyase isoform X2"/>
    <property type="match status" value="1"/>
</dbReference>
<evidence type="ECO:0000259" key="8">
    <source>
        <dbReference type="Pfam" id="PF14698"/>
    </source>
</evidence>
<dbReference type="NCBIfam" id="TIGR00838">
    <property type="entry name" value="argH"/>
    <property type="match status" value="1"/>
</dbReference>
<dbReference type="SUPFAM" id="SSF48557">
    <property type="entry name" value="L-aspartase-like"/>
    <property type="match status" value="1"/>
</dbReference>
<dbReference type="GO" id="GO:0005829">
    <property type="term" value="C:cytosol"/>
    <property type="evidence" value="ECO:0007669"/>
    <property type="project" value="TreeGrafter"/>
</dbReference>
<dbReference type="GO" id="GO:0042450">
    <property type="term" value="P:L-arginine biosynthetic process via ornithine"/>
    <property type="evidence" value="ECO:0007669"/>
    <property type="project" value="UniProtKB-UniRule"/>
</dbReference>
<dbReference type="GO" id="GO:0004056">
    <property type="term" value="F:argininosuccinate lyase activity"/>
    <property type="evidence" value="ECO:0007669"/>
    <property type="project" value="UniProtKB-UniRule"/>
</dbReference>
<dbReference type="Gene3D" id="1.10.40.30">
    <property type="entry name" value="Fumarase/aspartase (C-terminal domain)"/>
    <property type="match status" value="1"/>
</dbReference>
<keyword evidence="4 6" id="KW-0028">Amino-acid biosynthesis</keyword>
<keyword evidence="6" id="KW-0963">Cytoplasm</keyword>
<dbReference type="UniPathway" id="UPA00068">
    <property type="reaction ID" value="UER00114"/>
</dbReference>
<proteinExistence type="inferred from homology"/>
<dbReference type="PANTHER" id="PTHR43814">
    <property type="entry name" value="ARGININOSUCCINATE LYASE"/>
    <property type="match status" value="1"/>
</dbReference>
<comment type="similarity">
    <text evidence="6">Belongs to the lyase 1 family. Argininosuccinate lyase subfamily.</text>
</comment>
<dbReference type="Gene3D" id="1.20.200.10">
    <property type="entry name" value="Fumarase/aspartase (Central domain)"/>
    <property type="match status" value="1"/>
</dbReference>
<evidence type="ECO:0000256" key="3">
    <source>
        <dbReference type="ARBA" id="ARBA00022571"/>
    </source>
</evidence>
<dbReference type="EC" id="4.3.2.1" evidence="2 6"/>
<dbReference type="Proteomes" id="UP000002294">
    <property type="component" value="Chromosome"/>
</dbReference>
<sequence length="457" mass="51970">MKLWSGMLSGELDKLAEEFNDSIKIDKRLVYCDIEGSIAHVEMLGKNNIISDEEKEKIITGLSLIYKKLKEGKEEVDESYEDIHTFVEARLIEEIGPVGKKMHTARSRNDQVTTDFKLYLRNECENIIEDTKAYVEALIKLAEKNTKTIMPGYTHLQAAQAVTFAHHLCAYAMMGLRDIERIKSFRQRMNELPLGACALAGTTYDIGRDFVKEKLGFTSLMQNSMDAVSDRDYVIELSSIISLISIHLSRLSEELIIFSSQPYSFVRIDDKYSTGSSIMPQKKNPDMAELIRAKAARLIANTNQSMIMMKGLPLAYSKDMQEDKEGIFESIDTIRAMLKIMAGQIESLKVNKEKMLAASKEGYLNATDVADYLVGKNLPFRDAHHISARLVKYAMEKNLCLEDLPLEIYKNESDLFEEDIYQAIDLYTSVNKRDSLGGPSEKEVLRQIAYVKEKLER</sequence>
<dbReference type="KEGG" id="apr:Apre_0488"/>
<dbReference type="eggNOG" id="COG0165">
    <property type="taxonomic scope" value="Bacteria"/>
</dbReference>
<organism evidence="9 10">
    <name type="scientific">Anaerococcus prevotii (strain ATCC 9321 / DSM 20548 / JCM 6508 / NCTC 11806 / PC1)</name>
    <name type="common">Peptostreptococcus prevotii</name>
    <name type="synonym">Peptococcus prevotii</name>
    <dbReference type="NCBI Taxonomy" id="525919"/>
    <lineage>
        <taxon>Bacteria</taxon>
        <taxon>Bacillati</taxon>
        <taxon>Bacillota</taxon>
        <taxon>Tissierellia</taxon>
        <taxon>Tissierellales</taxon>
        <taxon>Peptoniphilaceae</taxon>
        <taxon>Anaerococcus</taxon>
    </lineage>
</organism>
<dbReference type="InterPro" id="IPR024083">
    <property type="entry name" value="Fumarase/histidase_N"/>
</dbReference>
<dbReference type="STRING" id="525919.Apre_0488"/>
<dbReference type="PANTHER" id="PTHR43814:SF1">
    <property type="entry name" value="ARGININOSUCCINATE LYASE"/>
    <property type="match status" value="1"/>
</dbReference>
<dbReference type="Pfam" id="PF00206">
    <property type="entry name" value="Lyase_1"/>
    <property type="match status" value="1"/>
</dbReference>
<evidence type="ECO:0000256" key="4">
    <source>
        <dbReference type="ARBA" id="ARBA00022605"/>
    </source>
</evidence>
<dbReference type="EMBL" id="CP001708">
    <property type="protein sequence ID" value="ACV28535.1"/>
    <property type="molecule type" value="Genomic_DNA"/>
</dbReference>
<comment type="catalytic activity">
    <reaction evidence="6">
        <text>2-(N(omega)-L-arginino)succinate = fumarate + L-arginine</text>
        <dbReference type="Rhea" id="RHEA:24020"/>
        <dbReference type="ChEBI" id="CHEBI:29806"/>
        <dbReference type="ChEBI" id="CHEBI:32682"/>
        <dbReference type="ChEBI" id="CHEBI:57472"/>
        <dbReference type="EC" id="4.3.2.1"/>
    </reaction>
</comment>
<keyword evidence="5 6" id="KW-0456">Lyase</keyword>
<accession>C7RGC4</accession>
<dbReference type="PRINTS" id="PR00149">
    <property type="entry name" value="FUMRATELYASE"/>
</dbReference>
<reference evidence="9 10" key="1">
    <citation type="journal article" date="2009" name="Stand. Genomic Sci.">
        <title>Complete genome sequence of Anaerococcus prevotii type strain (PC1).</title>
        <authorList>
            <person name="Labutti K."/>
            <person name="Pukall R."/>
            <person name="Steenblock K."/>
            <person name="Glavina Del Rio T."/>
            <person name="Tice H."/>
            <person name="Copeland A."/>
            <person name="Cheng J.F."/>
            <person name="Lucas S."/>
            <person name="Chen F."/>
            <person name="Nolan M."/>
            <person name="Bruce D."/>
            <person name="Goodwin L."/>
            <person name="Pitluck S."/>
            <person name="Ivanova N."/>
            <person name="Mavromatis K."/>
            <person name="Ovchinnikova G."/>
            <person name="Pati A."/>
            <person name="Chen A."/>
            <person name="Palaniappan K."/>
            <person name="Land M."/>
            <person name="Hauser L."/>
            <person name="Chang Y.J."/>
            <person name="Jeffries C.D."/>
            <person name="Chain P."/>
            <person name="Saunders E."/>
            <person name="Brettin T."/>
            <person name="Detter J.C."/>
            <person name="Han C."/>
            <person name="Goker M."/>
            <person name="Bristow J."/>
            <person name="Eisen J.A."/>
            <person name="Markowitz V."/>
            <person name="Hugenholtz P."/>
            <person name="Kyrpides N.C."/>
            <person name="Klenk H.P."/>
            <person name="Lapidus A."/>
        </authorList>
    </citation>
    <scope>NUCLEOTIDE SEQUENCE [LARGE SCALE GENOMIC DNA]</scope>
    <source>
        <strain evidence="10">ATCC 9321 / DSM 20548 / JCM 6508 / NCTC 11806 / PC1</strain>
    </source>
</reference>
<dbReference type="InterPro" id="IPR009049">
    <property type="entry name" value="Argininosuccinate_lyase"/>
</dbReference>